<evidence type="ECO:0000313" key="4">
    <source>
        <dbReference type="EMBL" id="SUU97414.1"/>
    </source>
</evidence>
<dbReference type="InterPro" id="IPR036814">
    <property type="entry name" value="YqcC-like_sf"/>
</dbReference>
<dbReference type="InterPro" id="IPR007384">
    <property type="entry name" value="UCP006257"/>
</dbReference>
<proteinExistence type="predicted"/>
<dbReference type="RefSeq" id="WP_017806618.1">
    <property type="nucleotide sequence ID" value="NZ_JBANLW010000008.1"/>
</dbReference>
<dbReference type="eggNOG" id="COG3098">
    <property type="taxonomic scope" value="Bacteria"/>
</dbReference>
<name>A0A0F5F0A9_AVIPA</name>
<organism evidence="2 7">
    <name type="scientific">Avibacterium paragallinarum</name>
    <name type="common">Haemophilus gallinarum</name>
    <dbReference type="NCBI Taxonomy" id="728"/>
    <lineage>
        <taxon>Bacteria</taxon>
        <taxon>Pseudomonadati</taxon>
        <taxon>Pseudomonadota</taxon>
        <taxon>Gammaproteobacteria</taxon>
        <taxon>Pasteurellales</taxon>
        <taxon>Pasteurellaceae</taxon>
        <taxon>Avibacterium</taxon>
    </lineage>
</organism>
<dbReference type="Proteomes" id="UP000254620">
    <property type="component" value="Unassembled WGS sequence"/>
</dbReference>
<dbReference type="EMBL" id="RQXS01000019">
    <property type="protein sequence ID" value="RZN59710.1"/>
    <property type="molecule type" value="Genomic_DNA"/>
</dbReference>
<dbReference type="EMBL" id="UFSW01000001">
    <property type="protein sequence ID" value="SUU97414.1"/>
    <property type="molecule type" value="Genomic_DNA"/>
</dbReference>
<evidence type="ECO:0000259" key="1">
    <source>
        <dbReference type="Pfam" id="PF04287"/>
    </source>
</evidence>
<dbReference type="OrthoDB" id="8794567at2"/>
<dbReference type="Gene3D" id="1.20.1440.40">
    <property type="entry name" value="YqcC-like"/>
    <property type="match status" value="1"/>
</dbReference>
<sequence length="110" mass="12826">MREQTKYQLQQLQKAMEELALWQAVAPEAAAFDSVEPFCIDTMNAYEWLQWVFIPRMYAVIESNEPLPHKMAIVPYIEEALKEKDIVEVQRLIEPLKAIEEICSAQNDRA</sequence>
<dbReference type="AlphaFoldDB" id="A0A0F5F0A9"/>
<accession>A0A0F5F0A9</accession>
<evidence type="ECO:0000313" key="2">
    <source>
        <dbReference type="EMBL" id="RZN59710.1"/>
    </source>
</evidence>
<dbReference type="SUPFAM" id="SSF158452">
    <property type="entry name" value="YqcC-like"/>
    <property type="match status" value="1"/>
</dbReference>
<dbReference type="Proteomes" id="UP000294229">
    <property type="component" value="Unassembled WGS sequence"/>
</dbReference>
<protein>
    <submittedName>
        <fullName evidence="3">Domain of uncharacterized function, DUF446</fullName>
    </submittedName>
    <submittedName>
        <fullName evidence="2">YqcC family protein</fullName>
    </submittedName>
</protein>
<dbReference type="PANTHER" id="PTHR39586:SF1">
    <property type="entry name" value="CYTOPLASMIC PROTEIN"/>
    <property type="match status" value="1"/>
</dbReference>
<feature type="domain" description="YqcC-like" evidence="1">
    <location>
        <begin position="5"/>
        <end position="101"/>
    </location>
</feature>
<dbReference type="PANTHER" id="PTHR39586">
    <property type="entry name" value="CYTOPLASMIC PROTEIN-RELATED"/>
    <property type="match status" value="1"/>
</dbReference>
<dbReference type="EMBL" id="UGHK01000002">
    <property type="protein sequence ID" value="STO71148.1"/>
    <property type="molecule type" value="Genomic_DNA"/>
</dbReference>
<reference evidence="2 7" key="2">
    <citation type="submission" date="2018-11" db="EMBL/GenBank/DDBJ databases">
        <title>Sequencing Av. paragallinarum serogroups.</title>
        <authorList>
            <person name="Hellmuth J.E."/>
            <person name="Boucher C.E."/>
            <person name="Cason E.D."/>
        </authorList>
    </citation>
    <scope>NUCLEOTIDE SEQUENCE [LARGE SCALE GENOMIC DNA]</scope>
    <source>
        <strain evidence="2 7">SA-3</strain>
    </source>
</reference>
<evidence type="ECO:0000313" key="5">
    <source>
        <dbReference type="Proteomes" id="UP000254465"/>
    </source>
</evidence>
<evidence type="ECO:0000313" key="7">
    <source>
        <dbReference type="Proteomes" id="UP000294229"/>
    </source>
</evidence>
<evidence type="ECO:0000313" key="6">
    <source>
        <dbReference type="Proteomes" id="UP000254620"/>
    </source>
</evidence>
<dbReference type="Proteomes" id="UP000254465">
    <property type="component" value="Unassembled WGS sequence"/>
</dbReference>
<dbReference type="GO" id="GO:0044010">
    <property type="term" value="P:single-species biofilm formation"/>
    <property type="evidence" value="ECO:0007669"/>
    <property type="project" value="TreeGrafter"/>
</dbReference>
<dbReference type="Pfam" id="PF04287">
    <property type="entry name" value="DUF446"/>
    <property type="match status" value="1"/>
</dbReference>
<gene>
    <name evidence="3" type="primary">yqcC</name>
    <name evidence="2" type="ORF">EIG79_05620</name>
    <name evidence="4" type="ORF">NCTC10926_00802</name>
    <name evidence="3" type="ORF">NCTC11296_01043</name>
</gene>
<dbReference type="InterPro" id="IPR023376">
    <property type="entry name" value="YqcC-like_dom"/>
</dbReference>
<evidence type="ECO:0000313" key="3">
    <source>
        <dbReference type="EMBL" id="STO71148.1"/>
    </source>
</evidence>
<dbReference type="STRING" id="728.VY92_07545"/>
<dbReference type="PIRSF" id="PIRSF006257">
    <property type="entry name" value="UCP006257"/>
    <property type="match status" value="1"/>
</dbReference>
<reference evidence="5 6" key="1">
    <citation type="submission" date="2018-06" db="EMBL/GenBank/DDBJ databases">
        <authorList>
            <consortium name="Pathogen Informatics"/>
            <person name="Doyle S."/>
        </authorList>
    </citation>
    <scope>NUCLEOTIDE SEQUENCE [LARGE SCALE GENOMIC DNA]</scope>
    <source>
        <strain evidence="4 6">NCTC10926</strain>
        <strain evidence="3 5">NCTC11296</strain>
    </source>
</reference>